<dbReference type="Pfam" id="PF01636">
    <property type="entry name" value="APH"/>
    <property type="match status" value="1"/>
</dbReference>
<organism evidence="2 3">
    <name type="scientific">Acidocella aquatica</name>
    <dbReference type="NCBI Taxonomy" id="1922313"/>
    <lineage>
        <taxon>Bacteria</taxon>
        <taxon>Pseudomonadati</taxon>
        <taxon>Pseudomonadota</taxon>
        <taxon>Alphaproteobacteria</taxon>
        <taxon>Acetobacterales</taxon>
        <taxon>Acidocellaceae</taxon>
        <taxon>Acidocella</taxon>
    </lineage>
</organism>
<dbReference type="Gene3D" id="3.90.1200.10">
    <property type="match status" value="1"/>
</dbReference>
<comment type="caution">
    <text evidence="2">The sequence shown here is derived from an EMBL/GenBank/DDBJ whole genome shotgun (WGS) entry which is preliminary data.</text>
</comment>
<dbReference type="RefSeq" id="WP_284258643.1">
    <property type="nucleotide sequence ID" value="NZ_BSOS01000073.1"/>
</dbReference>
<dbReference type="EMBL" id="BSOS01000073">
    <property type="protein sequence ID" value="GLR67864.1"/>
    <property type="molecule type" value="Genomic_DNA"/>
</dbReference>
<evidence type="ECO:0000259" key="1">
    <source>
        <dbReference type="Pfam" id="PF01636"/>
    </source>
</evidence>
<gene>
    <name evidence="2" type="ORF">GCM10010909_25450</name>
</gene>
<accession>A0ABQ6A6Q3</accession>
<dbReference type="SUPFAM" id="SSF56112">
    <property type="entry name" value="Protein kinase-like (PK-like)"/>
    <property type="match status" value="1"/>
</dbReference>
<proteinExistence type="predicted"/>
<dbReference type="Gene3D" id="3.30.200.20">
    <property type="entry name" value="Phosphorylase Kinase, domain 1"/>
    <property type="match status" value="1"/>
</dbReference>
<dbReference type="InterPro" id="IPR041726">
    <property type="entry name" value="ACAD10_11_N"/>
</dbReference>
<dbReference type="Proteomes" id="UP001156641">
    <property type="component" value="Unassembled WGS sequence"/>
</dbReference>
<evidence type="ECO:0000313" key="3">
    <source>
        <dbReference type="Proteomes" id="UP001156641"/>
    </source>
</evidence>
<dbReference type="PANTHER" id="PTHR21310">
    <property type="entry name" value="AMINOGLYCOSIDE PHOSPHOTRANSFERASE-RELATED-RELATED"/>
    <property type="match status" value="1"/>
</dbReference>
<dbReference type="InterPro" id="IPR011009">
    <property type="entry name" value="Kinase-like_dom_sf"/>
</dbReference>
<dbReference type="CDD" id="cd05154">
    <property type="entry name" value="ACAD10_11_N-like"/>
    <property type="match status" value="1"/>
</dbReference>
<reference evidence="3" key="1">
    <citation type="journal article" date="2019" name="Int. J. Syst. Evol. Microbiol.">
        <title>The Global Catalogue of Microorganisms (GCM) 10K type strain sequencing project: providing services to taxonomists for standard genome sequencing and annotation.</title>
        <authorList>
            <consortium name="The Broad Institute Genomics Platform"/>
            <consortium name="The Broad Institute Genome Sequencing Center for Infectious Disease"/>
            <person name="Wu L."/>
            <person name="Ma J."/>
        </authorList>
    </citation>
    <scope>NUCLEOTIDE SEQUENCE [LARGE SCALE GENOMIC DNA]</scope>
    <source>
        <strain evidence="3">NBRC 112502</strain>
    </source>
</reference>
<evidence type="ECO:0000313" key="2">
    <source>
        <dbReference type="EMBL" id="GLR67864.1"/>
    </source>
</evidence>
<feature type="domain" description="Aminoglycoside phosphotransferase" evidence="1">
    <location>
        <begin position="89"/>
        <end position="263"/>
    </location>
</feature>
<sequence length="350" mass="38880">MSIAGRSVEPIDLYDEPGLVRRLNAYLAAALGRPVEIGGLKRFAVGFSWITYGFSIPAPGIAGATGLILRLGPALGLFAPYSAAPQYLSLKALEGHDVPAPRAYFWSDDAEILGAPFFISELVRGEAPIPWGPGSEMSDAFRQSLGQQFTDALGALHNIDWQRSGLAELAANVSVQNAALLQIEEWERNYHRWALKAYPMFDFALRWLRAHQPVAPRVSIIHGDYRLGNFLEVDGKITAILDWELVHLGDPHEDLAWFCLPQYRGGTKLMGKLIARDEFYARYEAKAGFAVSEVSMRFYEIFNLVKLAATHMAGVYAFERKGFYDMRMPAMGTQIAPVLRQIEKALEANA</sequence>
<dbReference type="PANTHER" id="PTHR21310:SF57">
    <property type="entry name" value="BLR2944 PROTEIN"/>
    <property type="match status" value="1"/>
</dbReference>
<protein>
    <submittedName>
        <fullName evidence="2">Aminoglycoside phosphotransferase</fullName>
    </submittedName>
</protein>
<dbReference type="InterPro" id="IPR002575">
    <property type="entry name" value="Aminoglycoside_PTrfase"/>
</dbReference>
<keyword evidence="3" id="KW-1185">Reference proteome</keyword>
<dbReference type="InterPro" id="IPR051678">
    <property type="entry name" value="AGP_Transferase"/>
</dbReference>
<name>A0ABQ6A6Q3_9PROT</name>